<dbReference type="InterPro" id="IPR036390">
    <property type="entry name" value="WH_DNA-bd_sf"/>
</dbReference>
<evidence type="ECO:0000313" key="5">
    <source>
        <dbReference type="Proteomes" id="UP000198618"/>
    </source>
</evidence>
<dbReference type="InterPro" id="IPR036388">
    <property type="entry name" value="WH-like_DNA-bd_sf"/>
</dbReference>
<dbReference type="Pfam" id="PF08279">
    <property type="entry name" value="HTH_11"/>
    <property type="match status" value="1"/>
</dbReference>
<keyword evidence="1" id="KW-0479">Metal-binding</keyword>
<accession>A0A1I0DZG1</accession>
<feature type="binding site" evidence="1">
    <location>
        <position position="85"/>
    </location>
    <ligand>
        <name>Ni(2+)</name>
        <dbReference type="ChEBI" id="CHEBI:49786"/>
    </ligand>
</feature>
<dbReference type="InterPro" id="IPR026043">
    <property type="entry name" value="NadR"/>
</dbReference>
<keyword evidence="5" id="KW-1185">Reference proteome</keyword>
<dbReference type="Pfam" id="PF02829">
    <property type="entry name" value="3H"/>
    <property type="match status" value="1"/>
</dbReference>
<feature type="domain" description="3H" evidence="2">
    <location>
        <begin position="81"/>
        <end position="177"/>
    </location>
</feature>
<feature type="binding site" evidence="1">
    <location>
        <position position="93"/>
    </location>
    <ligand>
        <name>Ni(2+)</name>
        <dbReference type="ChEBI" id="CHEBI:49786"/>
    </ligand>
</feature>
<dbReference type="SUPFAM" id="SSF46785">
    <property type="entry name" value="Winged helix' DNA-binding domain"/>
    <property type="match status" value="1"/>
</dbReference>
<dbReference type="Proteomes" id="UP000198618">
    <property type="component" value="Unassembled WGS sequence"/>
</dbReference>
<dbReference type="PIRSF" id="PIRSF037847">
    <property type="entry name" value="NiaR"/>
    <property type="match status" value="1"/>
</dbReference>
<evidence type="ECO:0000313" key="4">
    <source>
        <dbReference type="EMBL" id="SET37844.1"/>
    </source>
</evidence>
<dbReference type="InterPro" id="IPR035922">
    <property type="entry name" value="3H_dom_sf"/>
</dbReference>
<name>A0A1I0DZG1_9BACI</name>
<dbReference type="Gene3D" id="1.10.10.10">
    <property type="entry name" value="Winged helix-like DNA-binding domain superfamily/Winged helix DNA-binding domain"/>
    <property type="match status" value="1"/>
</dbReference>
<dbReference type="SUPFAM" id="SSF75500">
    <property type="entry name" value="Putative transcriptional regulator TM1602, C-terminal domain"/>
    <property type="match status" value="1"/>
</dbReference>
<sequence length="180" mass="20260">MQEDGTKMLGEKRRSLILEWLQNNSEPITGKALAEKTNVSRQVIVQDISLLKAKGEPIIATSRGYVYFKENNKMAKQSRIIVVSHRAEETADELYTLVDIGVSVKNVMVEHPIYGDLTGSLMLKNRRDVDQFINELEKTNASLLSKLTEGVHLHTIEADTEEQLDEACEALREAGYLLES</sequence>
<evidence type="ECO:0000259" key="2">
    <source>
        <dbReference type="Pfam" id="PF02829"/>
    </source>
</evidence>
<gene>
    <name evidence="4" type="ORF">SAMN05216389_11015</name>
</gene>
<proteinExistence type="predicted"/>
<dbReference type="EMBL" id="FOHE01000010">
    <property type="protein sequence ID" value="SET37844.1"/>
    <property type="molecule type" value="Genomic_DNA"/>
</dbReference>
<dbReference type="OrthoDB" id="9792661at2"/>
<evidence type="ECO:0000256" key="1">
    <source>
        <dbReference type="PIRSR" id="PIRSR037847-1"/>
    </source>
</evidence>
<keyword evidence="1" id="KW-0533">Nickel</keyword>
<feature type="domain" description="Helix-turn-helix type 11" evidence="3">
    <location>
        <begin position="13"/>
        <end position="65"/>
    </location>
</feature>
<organism evidence="4 5">
    <name type="scientific">Oceanobacillus limi</name>
    <dbReference type="NCBI Taxonomy" id="930131"/>
    <lineage>
        <taxon>Bacteria</taxon>
        <taxon>Bacillati</taxon>
        <taxon>Bacillota</taxon>
        <taxon>Bacilli</taxon>
        <taxon>Bacillales</taxon>
        <taxon>Bacillaceae</taxon>
        <taxon>Oceanobacillus</taxon>
    </lineage>
</organism>
<protein>
    <recommendedName>
        <fullName evidence="6">Transcriptional regulator</fullName>
    </recommendedName>
</protein>
<evidence type="ECO:0000259" key="3">
    <source>
        <dbReference type="Pfam" id="PF08279"/>
    </source>
</evidence>
<feature type="binding site" evidence="1">
    <location>
        <position position="154"/>
    </location>
    <ligand>
        <name>Ni(2+)</name>
        <dbReference type="ChEBI" id="CHEBI:49786"/>
    </ligand>
</feature>
<dbReference type="AlphaFoldDB" id="A0A1I0DZG1"/>
<dbReference type="PANTHER" id="PTHR40068">
    <property type="entry name" value="TRANSCRIPTION REPRESSOR NIAR-RELATED"/>
    <property type="match status" value="1"/>
</dbReference>
<dbReference type="GO" id="GO:0046872">
    <property type="term" value="F:metal ion binding"/>
    <property type="evidence" value="ECO:0007669"/>
    <property type="project" value="UniProtKB-KW"/>
</dbReference>
<evidence type="ECO:0008006" key="6">
    <source>
        <dbReference type="Google" id="ProtNLM"/>
    </source>
</evidence>
<dbReference type="RefSeq" id="WP_090870040.1">
    <property type="nucleotide sequence ID" value="NZ_FOHE01000010.1"/>
</dbReference>
<dbReference type="PANTHER" id="PTHR40068:SF1">
    <property type="entry name" value="TRANSCRIPTION REPRESSOR NIAR-RELATED"/>
    <property type="match status" value="1"/>
</dbReference>
<feature type="binding site" evidence="1">
    <location>
        <position position="152"/>
    </location>
    <ligand>
        <name>Ni(2+)</name>
        <dbReference type="ChEBI" id="CHEBI:49786"/>
    </ligand>
</feature>
<reference evidence="4 5" key="1">
    <citation type="submission" date="2016-10" db="EMBL/GenBank/DDBJ databases">
        <authorList>
            <person name="de Groot N.N."/>
        </authorList>
    </citation>
    <scope>NUCLEOTIDE SEQUENCE [LARGE SCALE GENOMIC DNA]</scope>
    <source>
        <strain evidence="4 5">IBRC-M 10780</strain>
    </source>
</reference>
<dbReference type="Gene3D" id="3.30.1340.20">
    <property type="entry name" value="3H domain"/>
    <property type="match status" value="1"/>
</dbReference>
<dbReference type="InterPro" id="IPR013196">
    <property type="entry name" value="HTH_11"/>
</dbReference>
<dbReference type="InterPro" id="IPR004173">
    <property type="entry name" value="3H_domain"/>
</dbReference>